<dbReference type="InterPro" id="IPR001736">
    <property type="entry name" value="PLipase_D/transphosphatidylase"/>
</dbReference>
<dbReference type="Gene3D" id="3.30.870.10">
    <property type="entry name" value="Endonuclease Chain A"/>
    <property type="match status" value="2"/>
</dbReference>
<evidence type="ECO:0000256" key="6">
    <source>
        <dbReference type="SAM" id="Phobius"/>
    </source>
</evidence>
<accession>A0A1E2VEN5</accession>
<organism evidence="8 9">
    <name type="scientific">Terasakiispira papahanaumokuakeensis</name>
    <dbReference type="NCBI Taxonomy" id="197479"/>
    <lineage>
        <taxon>Bacteria</taxon>
        <taxon>Pseudomonadati</taxon>
        <taxon>Pseudomonadota</taxon>
        <taxon>Gammaproteobacteria</taxon>
        <taxon>Oceanospirillales</taxon>
        <taxon>Terasakiispira</taxon>
    </lineage>
</organism>
<dbReference type="InterPro" id="IPR027379">
    <property type="entry name" value="CLS_N"/>
</dbReference>
<evidence type="ECO:0000256" key="5">
    <source>
        <dbReference type="ARBA" id="ARBA00023136"/>
    </source>
</evidence>
<evidence type="ECO:0000256" key="4">
    <source>
        <dbReference type="ARBA" id="ARBA00022989"/>
    </source>
</evidence>
<evidence type="ECO:0000256" key="3">
    <source>
        <dbReference type="ARBA" id="ARBA00022692"/>
    </source>
</evidence>
<dbReference type="SUPFAM" id="SSF56024">
    <property type="entry name" value="Phospholipase D/nuclease"/>
    <property type="match status" value="2"/>
</dbReference>
<gene>
    <name evidence="8" type="ORF">BFW38_02720</name>
</gene>
<dbReference type="GO" id="GO:0032049">
    <property type="term" value="P:cardiolipin biosynthetic process"/>
    <property type="evidence" value="ECO:0007669"/>
    <property type="project" value="UniProtKB-ARBA"/>
</dbReference>
<dbReference type="PANTHER" id="PTHR21248:SF22">
    <property type="entry name" value="PHOSPHOLIPASE D"/>
    <property type="match status" value="1"/>
</dbReference>
<dbReference type="Proteomes" id="UP000094291">
    <property type="component" value="Unassembled WGS sequence"/>
</dbReference>
<keyword evidence="3 6" id="KW-0812">Transmembrane</keyword>
<dbReference type="EMBL" id="MDTQ01000001">
    <property type="protein sequence ID" value="ODC05135.1"/>
    <property type="molecule type" value="Genomic_DNA"/>
</dbReference>
<dbReference type="AlphaFoldDB" id="A0A1E2VEN5"/>
<dbReference type="CDD" id="cd09157">
    <property type="entry name" value="PLDc_CLS_unchar2_1"/>
    <property type="match status" value="1"/>
</dbReference>
<dbReference type="PANTHER" id="PTHR21248">
    <property type="entry name" value="CARDIOLIPIN SYNTHASE"/>
    <property type="match status" value="1"/>
</dbReference>
<evidence type="ECO:0000256" key="2">
    <source>
        <dbReference type="ARBA" id="ARBA00022475"/>
    </source>
</evidence>
<dbReference type="PROSITE" id="PS50035">
    <property type="entry name" value="PLD"/>
    <property type="match status" value="2"/>
</dbReference>
<evidence type="ECO:0000313" key="8">
    <source>
        <dbReference type="EMBL" id="ODC05135.1"/>
    </source>
</evidence>
<comment type="caution">
    <text evidence="8">The sequence shown here is derived from an EMBL/GenBank/DDBJ whole genome shotgun (WGS) entry which is preliminary data.</text>
</comment>
<dbReference type="Pfam" id="PF13396">
    <property type="entry name" value="PLDc_N"/>
    <property type="match status" value="1"/>
</dbReference>
<keyword evidence="5 6" id="KW-0472">Membrane</keyword>
<feature type="domain" description="PLD phosphodiesterase" evidence="7">
    <location>
        <begin position="218"/>
        <end position="245"/>
    </location>
</feature>
<name>A0A1E2VEN5_9GAMM</name>
<dbReference type="GO" id="GO:0008808">
    <property type="term" value="F:cardiolipin synthase activity"/>
    <property type="evidence" value="ECO:0007669"/>
    <property type="project" value="TreeGrafter"/>
</dbReference>
<evidence type="ECO:0000313" key="9">
    <source>
        <dbReference type="Proteomes" id="UP000094291"/>
    </source>
</evidence>
<evidence type="ECO:0000256" key="1">
    <source>
        <dbReference type="ARBA" id="ARBA00004651"/>
    </source>
</evidence>
<protein>
    <recommendedName>
        <fullName evidence="7">PLD phosphodiesterase domain-containing protein</fullName>
    </recommendedName>
</protein>
<dbReference type="GO" id="GO:0005886">
    <property type="term" value="C:plasma membrane"/>
    <property type="evidence" value="ECO:0007669"/>
    <property type="project" value="UniProtKB-SubCell"/>
</dbReference>
<dbReference type="SMART" id="SM00155">
    <property type="entry name" value="PLDc"/>
    <property type="match status" value="2"/>
</dbReference>
<dbReference type="STRING" id="197479.BFW38_02720"/>
<evidence type="ECO:0000259" key="7">
    <source>
        <dbReference type="PROSITE" id="PS50035"/>
    </source>
</evidence>
<feature type="transmembrane region" description="Helical" evidence="6">
    <location>
        <begin position="12"/>
        <end position="31"/>
    </location>
</feature>
<keyword evidence="9" id="KW-1185">Reference proteome</keyword>
<reference evidence="8 9" key="1">
    <citation type="submission" date="2016-08" db="EMBL/GenBank/DDBJ databases">
        <authorList>
            <person name="Seilhamer J.J."/>
        </authorList>
    </citation>
    <scope>NUCLEOTIDE SEQUENCE [LARGE SCALE GENOMIC DNA]</scope>
    <source>
        <strain evidence="8 9">PH27A</strain>
    </source>
</reference>
<keyword evidence="4 6" id="KW-1133">Transmembrane helix</keyword>
<feature type="transmembrane region" description="Helical" evidence="6">
    <location>
        <begin position="38"/>
        <end position="60"/>
    </location>
</feature>
<proteinExistence type="predicted"/>
<feature type="domain" description="PLD phosphodiesterase" evidence="7">
    <location>
        <begin position="394"/>
        <end position="421"/>
    </location>
</feature>
<sequence length="481" mass="53610">MIHEFLYDIWPLLFAASSFVIALSAAIHVLLHKRDSRAMVAWMGLIWLSPLIGATAYLMLGINRVKRRASALRQAMPRVQGQYDLAPHQVTPLEQFIPDTLQPLSRLAGQVSRQPLLAGNRIQPLINGDEAYPAMLQAIQGAQTSITLSSYIFNNDVMGRRFVEALQAAHQRGVAVRILIDGMGLRYSWPSIRGPLKAAQLPHAIFLPPRMPTTLPFINLRNHRKILVVDGRYGFTGGMNISLGNCLALKPTAPIHDLHFQLEGPVVNELQAVFAEDWAFTCKEVLSGPRWFPAPETPGSSLARVIADGPDEDYDALRQLLLGAITAAQQQIHIITPYFLPDASLEDALITAALRGVKIKILLPQHNNIRMVDWASRGLLSPLLMRGIDIALQPGHFSHAKSFTVDGQWLLLGSTNWDPRSLALNFECAVECYDDWLASQMDDTFDQHWQQSKLLTLKDLTEQSPLLKLRNATARLLTPYL</sequence>
<keyword evidence="2" id="KW-1003">Cell membrane</keyword>
<comment type="subcellular location">
    <subcellularLocation>
        <location evidence="1">Cell membrane</location>
        <topology evidence="1">Multi-pass membrane protein</topology>
    </subcellularLocation>
</comment>
<dbReference type="InterPro" id="IPR025202">
    <property type="entry name" value="PLD-like_dom"/>
</dbReference>
<dbReference type="Pfam" id="PF13091">
    <property type="entry name" value="PLDc_2"/>
    <property type="match status" value="2"/>
</dbReference>